<evidence type="ECO:0000256" key="7">
    <source>
        <dbReference type="ARBA" id="ARBA00023136"/>
    </source>
</evidence>
<dbReference type="NCBIfam" id="TIGR01782">
    <property type="entry name" value="TonB-Xanth-Caul"/>
    <property type="match status" value="1"/>
</dbReference>
<keyword evidence="3 9" id="KW-1134">Transmembrane beta strand</keyword>
<dbReference type="PANTHER" id="PTHR40980:SF3">
    <property type="entry name" value="TONB-DEPENDENT RECEPTOR-LIKE BETA-BARREL DOMAIN-CONTAINING PROTEIN"/>
    <property type="match status" value="1"/>
</dbReference>
<name>A0A2S7CZJ9_9XANT</name>
<dbReference type="InterPro" id="IPR039426">
    <property type="entry name" value="TonB-dep_rcpt-like"/>
</dbReference>
<evidence type="ECO:0000313" key="14">
    <source>
        <dbReference type="Proteomes" id="UP000238191"/>
    </source>
</evidence>
<feature type="short sequence motif" description="TonB C-terminal box" evidence="10">
    <location>
        <begin position="926"/>
        <end position="943"/>
    </location>
</feature>
<dbReference type="Pfam" id="PF07715">
    <property type="entry name" value="Plug"/>
    <property type="match status" value="1"/>
</dbReference>
<evidence type="ECO:0000256" key="3">
    <source>
        <dbReference type="ARBA" id="ARBA00022452"/>
    </source>
</evidence>
<evidence type="ECO:0000256" key="8">
    <source>
        <dbReference type="ARBA" id="ARBA00023237"/>
    </source>
</evidence>
<evidence type="ECO:0000256" key="2">
    <source>
        <dbReference type="ARBA" id="ARBA00022448"/>
    </source>
</evidence>
<dbReference type="Gene3D" id="2.170.130.10">
    <property type="entry name" value="TonB-dependent receptor, plug domain"/>
    <property type="match status" value="1"/>
</dbReference>
<dbReference type="PROSITE" id="PS52016">
    <property type="entry name" value="TONB_DEPENDENT_REC_3"/>
    <property type="match status" value="1"/>
</dbReference>
<evidence type="ECO:0000313" key="13">
    <source>
        <dbReference type="EMBL" id="PPU67001.1"/>
    </source>
</evidence>
<dbReference type="Gene3D" id="2.40.170.20">
    <property type="entry name" value="TonB-dependent receptor, beta-barrel domain"/>
    <property type="match status" value="1"/>
</dbReference>
<proteinExistence type="inferred from homology"/>
<evidence type="ECO:0000256" key="4">
    <source>
        <dbReference type="ARBA" id="ARBA00022692"/>
    </source>
</evidence>
<dbReference type="Proteomes" id="UP000238191">
    <property type="component" value="Unassembled WGS sequence"/>
</dbReference>
<keyword evidence="4 9" id="KW-0812">Transmembrane</keyword>
<keyword evidence="6" id="KW-0798">TonB box</keyword>
<keyword evidence="13" id="KW-0675">Receptor</keyword>
<comment type="caution">
    <text evidence="13">The sequence shown here is derived from an EMBL/GenBank/DDBJ whole genome shotgun (WGS) entry which is preliminary data.</text>
</comment>
<keyword evidence="8 9" id="KW-0998">Cell outer membrane</keyword>
<dbReference type="OrthoDB" id="8727862at2"/>
<keyword evidence="7 9" id="KW-0472">Membrane</keyword>
<evidence type="ECO:0000256" key="11">
    <source>
        <dbReference type="SAM" id="SignalP"/>
    </source>
</evidence>
<keyword evidence="5 11" id="KW-0732">Signal</keyword>
<sequence>MQASAGSKNQRTTCTWEGKMLKHKRSALSIALAVAMAPTLAAAQSATPAQATGTEQTASEQANGAVTELDKVQVTGLRRAIEGAISVKRDSTSIVEAISAEDIGRLPDVSIAESLARLPGLAAQRVAGRAQVISVRGLSPDFSTTLLNGREVVSTGDNRSVEFDQYPSELVSGVTVYKTPDAGLVGQGLSGTVDMQTARPLSYNERVIAIGGRYQRNSLGKAANVDPYGNRFNVSYIDQFADRTIGLTIGYAHTDMPIQENQVGLYEPWQPVNAQRQRPGVADGVYFSDGIKALRRTGNQKRDGVMATLQYRPSNAWTSTLDAFHTKAEQIDTANQFELNLSNYNGGYTPGLSITDVRVNDRNTFLGGTASGVYPLVRGMYNKREDKIEAFGWNNEITAGAVKIIADLNYSKATRDELNLENNLQRAPMPQLDTVGVSVAGNGFSQLAPGMNYSNPDELFLTNTIYGSGYGKVPRVEDVLKGARLQASFPMPEALSWFSDLDVGVNYANREKQKTQPEGNITLGAQGEATVAADLQYAPVNLGFAGLGSLPAWNVPAAVSRYMLFNPSEDASFLVSKAWTVEEKITTAWLRANIDTQWGEVGVRGNIGVQLQSADQSSRANYWDASQPAGSEVRPIDDGKTYRDWLPSLNLAFQFPYEQTLRFAMAKQVARPRVDQLRASLEFGVDTSTGRPGASGGNPMLDPWRANAIDLSYEKYFAERAYVAAAFFYKDLKSYIYTQSRDNYDFSALVAGYVPPPGSAPVLTTGTFSAPFNGKGGTLRGVELTASLPLDLLFAPLEGFGIQASATFNDSDVKIRDPESASSVGDGEISLPGLSERVYNLTAYYEHKGFEARVSQRRRSDFIGEIGNFNGNRTLRYVVGENITDAQISYNFSDNSSLAGLTLLLQASNLSNSPYRTYAETKDRPLEYIEWGRTFVLGVNYKF</sequence>
<evidence type="ECO:0000256" key="5">
    <source>
        <dbReference type="ARBA" id="ARBA00022729"/>
    </source>
</evidence>
<feature type="signal peptide" evidence="11">
    <location>
        <begin position="1"/>
        <end position="43"/>
    </location>
</feature>
<keyword evidence="2 9" id="KW-0813">Transport</keyword>
<dbReference type="InterPro" id="IPR010917">
    <property type="entry name" value="TonB_rcpt_CS"/>
</dbReference>
<protein>
    <submittedName>
        <fullName evidence="13">TonB-dependent receptor</fullName>
    </submittedName>
</protein>
<organism evidence="13 14">
    <name type="scientific">Xanthomonas pisi</name>
    <dbReference type="NCBI Taxonomy" id="56457"/>
    <lineage>
        <taxon>Bacteria</taxon>
        <taxon>Pseudomonadati</taxon>
        <taxon>Pseudomonadota</taxon>
        <taxon>Gammaproteobacteria</taxon>
        <taxon>Lysobacterales</taxon>
        <taxon>Lysobacteraceae</taxon>
        <taxon>Xanthomonas</taxon>
    </lineage>
</organism>
<dbReference type="PANTHER" id="PTHR40980">
    <property type="entry name" value="PLUG DOMAIN-CONTAINING PROTEIN"/>
    <property type="match status" value="1"/>
</dbReference>
<accession>A0A2S7CZJ9</accession>
<dbReference type="AlphaFoldDB" id="A0A2S7CZJ9"/>
<evidence type="ECO:0000256" key="9">
    <source>
        <dbReference type="PROSITE-ProRule" id="PRU01360"/>
    </source>
</evidence>
<evidence type="ECO:0000259" key="12">
    <source>
        <dbReference type="Pfam" id="PF07715"/>
    </source>
</evidence>
<dbReference type="InterPro" id="IPR037066">
    <property type="entry name" value="Plug_dom_sf"/>
</dbReference>
<dbReference type="InterPro" id="IPR012910">
    <property type="entry name" value="Plug_dom"/>
</dbReference>
<evidence type="ECO:0000256" key="10">
    <source>
        <dbReference type="PROSITE-ProRule" id="PRU10144"/>
    </source>
</evidence>
<gene>
    <name evidence="13" type="ORF">XpiCFBP4643_17200</name>
</gene>
<dbReference type="InterPro" id="IPR010104">
    <property type="entry name" value="TonB_rcpt_bac"/>
</dbReference>
<comment type="subcellular location">
    <subcellularLocation>
        <location evidence="1 9">Cell outer membrane</location>
        <topology evidence="1 9">Multi-pass membrane protein</topology>
    </subcellularLocation>
</comment>
<dbReference type="SUPFAM" id="SSF56935">
    <property type="entry name" value="Porins"/>
    <property type="match status" value="1"/>
</dbReference>
<dbReference type="EMBL" id="MDEI01000017">
    <property type="protein sequence ID" value="PPU67001.1"/>
    <property type="molecule type" value="Genomic_DNA"/>
</dbReference>
<evidence type="ECO:0000256" key="6">
    <source>
        <dbReference type="ARBA" id="ARBA00023077"/>
    </source>
</evidence>
<feature type="chain" id="PRO_5015633844" evidence="11">
    <location>
        <begin position="44"/>
        <end position="943"/>
    </location>
</feature>
<dbReference type="GO" id="GO:0009279">
    <property type="term" value="C:cell outer membrane"/>
    <property type="evidence" value="ECO:0007669"/>
    <property type="project" value="UniProtKB-SubCell"/>
</dbReference>
<comment type="similarity">
    <text evidence="9">Belongs to the TonB-dependent receptor family.</text>
</comment>
<reference evidence="14" key="1">
    <citation type="submission" date="2016-08" db="EMBL/GenBank/DDBJ databases">
        <authorList>
            <person name="Merda D."/>
            <person name="Briand M."/>
            <person name="Taghouti G."/>
            <person name="Carrere S."/>
            <person name="Gouzy J."/>
            <person name="Portier P."/>
            <person name="Jacques M.-A."/>
            <person name="Fischer-Le Saux M."/>
        </authorList>
    </citation>
    <scope>NUCLEOTIDE SEQUENCE [LARGE SCALE GENOMIC DNA]</scope>
    <source>
        <strain evidence="14">CFBP4643</strain>
    </source>
</reference>
<dbReference type="CDD" id="cd01347">
    <property type="entry name" value="ligand_gated_channel"/>
    <property type="match status" value="1"/>
</dbReference>
<dbReference type="InterPro" id="IPR036942">
    <property type="entry name" value="Beta-barrel_TonB_sf"/>
</dbReference>
<feature type="domain" description="TonB-dependent receptor plug" evidence="12">
    <location>
        <begin position="88"/>
        <end position="191"/>
    </location>
</feature>
<keyword evidence="14" id="KW-1185">Reference proteome</keyword>
<evidence type="ECO:0000256" key="1">
    <source>
        <dbReference type="ARBA" id="ARBA00004571"/>
    </source>
</evidence>
<dbReference type="PROSITE" id="PS01156">
    <property type="entry name" value="TONB_DEPENDENT_REC_2"/>
    <property type="match status" value="1"/>
</dbReference>